<keyword evidence="1" id="KW-1185">Reference proteome</keyword>
<proteinExistence type="predicted"/>
<organism evidence="1 2">
    <name type="scientific">Hydra vulgaris</name>
    <name type="common">Hydra</name>
    <name type="synonym">Hydra attenuata</name>
    <dbReference type="NCBI Taxonomy" id="6087"/>
    <lineage>
        <taxon>Eukaryota</taxon>
        <taxon>Metazoa</taxon>
        <taxon>Cnidaria</taxon>
        <taxon>Hydrozoa</taxon>
        <taxon>Hydroidolina</taxon>
        <taxon>Anthoathecata</taxon>
        <taxon>Aplanulata</taxon>
        <taxon>Hydridae</taxon>
        <taxon>Hydra</taxon>
    </lineage>
</organism>
<evidence type="ECO:0000313" key="2">
    <source>
        <dbReference type="RefSeq" id="XP_065653434.1"/>
    </source>
</evidence>
<sequence length="222" mass="26117">MKPNMTTVAAAGVIMFNNNKTAVWLDEKSQEDIERLVLLARRNRKGYIRKYREKKVNILQYKIDEIDKRSLEKEIKEQKASEEKEFLTTEIRIDGGLILCKEDLEKILGTKNEIVKKLQRQIKFRKKVLQQKFPENWLQLGEKGKGENYKKFSIETLKTNLLSIFTFLKEAPEQRATTIKCSVIRQIDERQEMLITLKKKVRLEGDARLLMETRKKIRTGAS</sequence>
<dbReference type="RefSeq" id="XP_065653434.1">
    <property type="nucleotide sequence ID" value="XM_065797362.1"/>
</dbReference>
<dbReference type="Proteomes" id="UP001652625">
    <property type="component" value="Chromosome 05"/>
</dbReference>
<reference evidence="2" key="1">
    <citation type="submission" date="2025-08" db="UniProtKB">
        <authorList>
            <consortium name="RefSeq"/>
        </authorList>
    </citation>
    <scope>IDENTIFICATION</scope>
</reference>
<name>A0ABM4BW40_HYDVU</name>
<accession>A0ABM4BW40</accession>
<dbReference type="GeneID" id="136080548"/>
<evidence type="ECO:0000313" key="1">
    <source>
        <dbReference type="Proteomes" id="UP001652625"/>
    </source>
</evidence>
<gene>
    <name evidence="2" type="primary">LOC136080548</name>
</gene>
<protein>
    <submittedName>
        <fullName evidence="2">Uncharacterized protein LOC136080548</fullName>
    </submittedName>
</protein>